<keyword evidence="5 9" id="KW-0732">Signal</keyword>
<dbReference type="Pfam" id="PF03783">
    <property type="entry name" value="CsgG"/>
    <property type="match status" value="1"/>
</dbReference>
<proteinExistence type="inferred from homology"/>
<dbReference type="PANTHER" id="PTHR41164:SF1">
    <property type="entry name" value="CURLI PRODUCTION ASSEMBLY_TRANSPORT COMPONENT CSGG"/>
    <property type="match status" value="1"/>
</dbReference>
<dbReference type="Proteomes" id="UP000242502">
    <property type="component" value="Unassembled WGS sequence"/>
</dbReference>
<comment type="similarity">
    <text evidence="2">Belongs to the CsgG family.</text>
</comment>
<feature type="chain" id="PRO_5008906597" description="Curli production assembly/transport component CsgG" evidence="9">
    <location>
        <begin position="23"/>
        <end position="225"/>
    </location>
</feature>
<dbReference type="PROSITE" id="PS51257">
    <property type="entry name" value="PROKAR_LIPOPROTEIN"/>
    <property type="match status" value="1"/>
</dbReference>
<evidence type="ECO:0000256" key="2">
    <source>
        <dbReference type="ARBA" id="ARBA00008899"/>
    </source>
</evidence>
<evidence type="ECO:0000256" key="6">
    <source>
        <dbReference type="ARBA" id="ARBA00023136"/>
    </source>
</evidence>
<sequence length="225" mass="24959">MIKNKTAFFVYLFSVFTTIACAPIESHQTVDINKTETYQTPYAGEKTTLSVGNFENRSNYRQGIFSSGTDRLGSQATTILKTHLQQTNRFNVVDRENLTQAQQEAKYRQQQQKIKGARYIVTGAITEFGRKSVGDKQLFGILGSGKTQVAYAKVSLNLVDIVTSQIIYSTQGAAKYSLSQREVLGFGTDASYDATLTGKVLNLAITETVNNITRDIQHGSLIFEQ</sequence>
<reference evidence="10 11" key="1">
    <citation type="journal article" date="2016" name="Appl. Environ. Microbiol.">
        <title>Lack of Overt Genome Reduction in the Bryostatin-Producing Bryozoan Symbiont "Candidatus Endobugula sertula".</title>
        <authorList>
            <person name="Miller I.J."/>
            <person name="Vanee N."/>
            <person name="Fong S.S."/>
            <person name="Lim-Fong G.E."/>
            <person name="Kwan J.C."/>
        </authorList>
    </citation>
    <scope>NUCLEOTIDE SEQUENCE [LARGE SCALE GENOMIC DNA]</scope>
    <source>
        <strain evidence="10">AB1-4</strain>
    </source>
</reference>
<name>A0A1D2QSZ0_9GAMM</name>
<evidence type="ECO:0000256" key="4">
    <source>
        <dbReference type="ARBA" id="ARBA00022475"/>
    </source>
</evidence>
<keyword evidence="7" id="KW-0564">Palmitate</keyword>
<evidence type="ECO:0000256" key="9">
    <source>
        <dbReference type="SAM" id="SignalP"/>
    </source>
</evidence>
<dbReference type="STRING" id="62101.AB835_02225"/>
<evidence type="ECO:0000256" key="1">
    <source>
        <dbReference type="ARBA" id="ARBA00003989"/>
    </source>
</evidence>
<evidence type="ECO:0000256" key="8">
    <source>
        <dbReference type="ARBA" id="ARBA00023288"/>
    </source>
</evidence>
<dbReference type="EMBL" id="MDLC01000005">
    <property type="protein sequence ID" value="ODS24708.1"/>
    <property type="molecule type" value="Genomic_DNA"/>
</dbReference>
<protein>
    <recommendedName>
        <fullName evidence="3">Curli production assembly/transport component CsgG</fullName>
    </recommendedName>
</protein>
<accession>A0A1D2QSZ0</accession>
<evidence type="ECO:0000256" key="3">
    <source>
        <dbReference type="ARBA" id="ARBA00014028"/>
    </source>
</evidence>
<evidence type="ECO:0000313" key="11">
    <source>
        <dbReference type="Proteomes" id="UP000242502"/>
    </source>
</evidence>
<evidence type="ECO:0000256" key="7">
    <source>
        <dbReference type="ARBA" id="ARBA00023139"/>
    </source>
</evidence>
<evidence type="ECO:0000313" key="10">
    <source>
        <dbReference type="EMBL" id="ODS24708.1"/>
    </source>
</evidence>
<feature type="signal peptide" evidence="9">
    <location>
        <begin position="1"/>
        <end position="22"/>
    </location>
</feature>
<organism evidence="10 11">
    <name type="scientific">Candidatus Endobugula sertula</name>
    <name type="common">Bugula neritina bacterial symbiont</name>
    <dbReference type="NCBI Taxonomy" id="62101"/>
    <lineage>
        <taxon>Bacteria</taxon>
        <taxon>Pseudomonadati</taxon>
        <taxon>Pseudomonadota</taxon>
        <taxon>Gammaproteobacteria</taxon>
        <taxon>Cellvibrionales</taxon>
        <taxon>Cellvibrionaceae</taxon>
        <taxon>Candidatus Endobugula</taxon>
    </lineage>
</organism>
<keyword evidence="8" id="KW-0449">Lipoprotein</keyword>
<dbReference type="Gene3D" id="3.40.50.10610">
    <property type="entry name" value="ABC-type transport auxiliary lipoprotein component"/>
    <property type="match status" value="1"/>
</dbReference>
<dbReference type="PANTHER" id="PTHR41164">
    <property type="entry name" value="CURLI PRODUCTION ASSEMBLY/TRANSPORT COMPONENT CSGG"/>
    <property type="match status" value="1"/>
</dbReference>
<dbReference type="InterPro" id="IPR005534">
    <property type="entry name" value="Curli_assmbl/transp-comp_CsgG"/>
</dbReference>
<evidence type="ECO:0000256" key="5">
    <source>
        <dbReference type="ARBA" id="ARBA00022729"/>
    </source>
</evidence>
<comment type="function">
    <text evidence="1">May be involved in the biogenesis of curli organelles.</text>
</comment>
<dbReference type="GO" id="GO:0030288">
    <property type="term" value="C:outer membrane-bounded periplasmic space"/>
    <property type="evidence" value="ECO:0007669"/>
    <property type="project" value="InterPro"/>
</dbReference>
<dbReference type="AlphaFoldDB" id="A0A1D2QSZ0"/>
<keyword evidence="4" id="KW-1003">Cell membrane</keyword>
<dbReference type="SUPFAM" id="SSF52964">
    <property type="entry name" value="TolB, N-terminal domain"/>
    <property type="match status" value="1"/>
</dbReference>
<comment type="caution">
    <text evidence="10">The sequence shown here is derived from an EMBL/GenBank/DDBJ whole genome shotgun (WGS) entry which is preliminary data.</text>
</comment>
<keyword evidence="6" id="KW-0472">Membrane</keyword>
<gene>
    <name evidence="10" type="ORF">AB835_02225</name>
</gene>